<keyword evidence="1" id="KW-0611">Plant defense</keyword>
<name>D7P704_PSEMZ</name>
<evidence type="ECO:0000256" key="5">
    <source>
        <dbReference type="SAM" id="SignalP"/>
    </source>
</evidence>
<accession>D7P704</accession>
<feature type="disulfide bond" evidence="4">
    <location>
        <begin position="206"/>
        <end position="238"/>
    </location>
</feature>
<dbReference type="CAZy" id="GH19">
    <property type="family name" value="Glycoside Hydrolase Family 19"/>
</dbReference>
<feature type="domain" description="Glycoside hydrolase family 19 catalytic" evidence="6">
    <location>
        <begin position="49"/>
        <end position="71"/>
    </location>
</feature>
<dbReference type="GO" id="GO:0004568">
    <property type="term" value="F:chitinase activity"/>
    <property type="evidence" value="ECO:0007669"/>
    <property type="project" value="InterPro"/>
</dbReference>
<dbReference type="EMBL" id="GU063812">
    <property type="protein sequence ID" value="ACY06317.1"/>
    <property type="molecule type" value="mRNA"/>
</dbReference>
<dbReference type="PIRSF" id="PIRSF001060">
    <property type="entry name" value="Endochitinase"/>
    <property type="match status" value="1"/>
</dbReference>
<dbReference type="GO" id="GO:0016998">
    <property type="term" value="P:cell wall macromolecule catabolic process"/>
    <property type="evidence" value="ECO:0007669"/>
    <property type="project" value="InterPro"/>
</dbReference>
<protein>
    <submittedName>
        <fullName evidence="7">Class II chitinase 2-1</fullName>
    </submittedName>
</protein>
<organism evidence="7">
    <name type="scientific">Pseudotsuga menziesii</name>
    <name type="common">Douglas-fir</name>
    <name type="synonym">Abies menziesii</name>
    <dbReference type="NCBI Taxonomy" id="3357"/>
    <lineage>
        <taxon>Eukaryota</taxon>
        <taxon>Viridiplantae</taxon>
        <taxon>Streptophyta</taxon>
        <taxon>Embryophyta</taxon>
        <taxon>Tracheophyta</taxon>
        <taxon>Spermatophyta</taxon>
        <taxon>Pinopsida</taxon>
        <taxon>Pinidae</taxon>
        <taxon>Conifers I</taxon>
        <taxon>Pinales</taxon>
        <taxon>Pinaceae</taxon>
        <taxon>Pseudotsuga</taxon>
    </lineage>
</organism>
<proteinExistence type="evidence at transcript level"/>
<dbReference type="InterPro" id="IPR016283">
    <property type="entry name" value="Glyco_hydro_19"/>
</dbReference>
<dbReference type="PROSITE" id="PS00773">
    <property type="entry name" value="CHITINASE_19_1"/>
    <property type="match status" value="1"/>
</dbReference>
<evidence type="ECO:0000256" key="2">
    <source>
        <dbReference type="ARBA" id="ARBA00023157"/>
    </source>
</evidence>
<dbReference type="GO" id="GO:0006032">
    <property type="term" value="P:chitin catabolic process"/>
    <property type="evidence" value="ECO:0007669"/>
    <property type="project" value="InterPro"/>
</dbReference>
<dbReference type="SUPFAM" id="SSF53955">
    <property type="entry name" value="Lysozyme-like"/>
    <property type="match status" value="1"/>
</dbReference>
<sequence>MATQYLPVSVIALWLTLALSALSISRAAVGDIATQSFFNGILSTAADSCAGKTFYTYSDFINAANAFSAFGTTGTSDDQKREIAAFFANVAHETGSLCYIEEIDKSDSYCDSTNTQYPCVSGKQYYGRGPLQLTWNYNYGAAGDYLGSDLLNNPETVAQDDLISWKTALWFWNVNTGSVGTTCHAAITSGQGFGETIRIINGGVECDGKSPSSVQDRVSLYTNYCSQLGVDPGSNPSC</sequence>
<keyword evidence="2 4" id="KW-1015">Disulfide bond</keyword>
<feature type="active site" description="Proton donor" evidence="3">
    <location>
        <position position="93"/>
    </location>
</feature>
<dbReference type="InterPro" id="IPR000726">
    <property type="entry name" value="Glyco_hydro_19_cat"/>
</dbReference>
<reference evidence="7" key="1">
    <citation type="journal article" date="2010" name="Phytopathology">
        <title>Identification, characterization, and expression analyses of class II and IV chitinase genes from Douglas-fir seedlings infected by Phellinus sulphurascens.</title>
        <authorList>
            <person name="Islam M.A."/>
            <person name="Sturrock R.N."/>
            <person name="Williams H.L."/>
            <person name="Ekramoddoullah A.K."/>
        </authorList>
    </citation>
    <scope>NUCLEOTIDE SEQUENCE</scope>
</reference>
<dbReference type="Pfam" id="PF00182">
    <property type="entry name" value="Glyco_hydro_19"/>
    <property type="match status" value="1"/>
</dbReference>
<dbReference type="PANTHER" id="PTHR22595:SF79">
    <property type="entry name" value="CHITINASE 12"/>
    <property type="match status" value="1"/>
</dbReference>
<evidence type="ECO:0000256" key="4">
    <source>
        <dbReference type="PIRSR" id="PIRSR001060-2"/>
    </source>
</evidence>
<feature type="disulfide bond" evidence="4">
    <location>
        <begin position="110"/>
        <end position="119"/>
    </location>
</feature>
<evidence type="ECO:0000259" key="6">
    <source>
        <dbReference type="PROSITE" id="PS00773"/>
    </source>
</evidence>
<dbReference type="InterPro" id="IPR023346">
    <property type="entry name" value="Lysozyme-like_dom_sf"/>
</dbReference>
<evidence type="ECO:0000256" key="3">
    <source>
        <dbReference type="PIRSR" id="PIRSR001060-1"/>
    </source>
</evidence>
<dbReference type="Gene3D" id="1.10.530.10">
    <property type="match status" value="1"/>
</dbReference>
<dbReference type="GO" id="GO:0050832">
    <property type="term" value="P:defense response to fungus"/>
    <property type="evidence" value="ECO:0007669"/>
    <property type="project" value="UniProtKB-ARBA"/>
</dbReference>
<dbReference type="FunFam" id="3.30.20.10:FF:000001">
    <property type="entry name" value="Endochitinase (Chitinase)"/>
    <property type="match status" value="1"/>
</dbReference>
<evidence type="ECO:0000313" key="7">
    <source>
        <dbReference type="EMBL" id="ACY06317.1"/>
    </source>
</evidence>
<dbReference type="AlphaFoldDB" id="D7P704"/>
<dbReference type="PANTHER" id="PTHR22595">
    <property type="entry name" value="CHITINASE-RELATED"/>
    <property type="match status" value="1"/>
</dbReference>
<dbReference type="Gene3D" id="3.30.20.10">
    <property type="entry name" value="Endochitinase, domain 2"/>
    <property type="match status" value="1"/>
</dbReference>
<feature type="chain" id="PRO_5003105192" evidence="5">
    <location>
        <begin position="28"/>
        <end position="238"/>
    </location>
</feature>
<dbReference type="CDD" id="cd00325">
    <property type="entry name" value="chitinase_GH19"/>
    <property type="match status" value="1"/>
</dbReference>
<feature type="signal peptide" evidence="5">
    <location>
        <begin position="1"/>
        <end position="27"/>
    </location>
</feature>
<evidence type="ECO:0000256" key="1">
    <source>
        <dbReference type="ARBA" id="ARBA00022821"/>
    </source>
</evidence>
<keyword evidence="5" id="KW-0732">Signal</keyword>
<dbReference type="GO" id="GO:0005975">
    <property type="term" value="P:carbohydrate metabolic process"/>
    <property type="evidence" value="ECO:0007669"/>
    <property type="project" value="InterPro"/>
</dbReference>
<feature type="disulfide bond" evidence="4">
    <location>
        <begin position="49"/>
        <end position="98"/>
    </location>
</feature>